<proteinExistence type="predicted"/>
<evidence type="ECO:0000256" key="1">
    <source>
        <dbReference type="SAM" id="MobiDB-lite"/>
    </source>
</evidence>
<gene>
    <name evidence="2" type="ORF">DU500_10835</name>
</gene>
<name>A0A345E3W3_9EURY</name>
<evidence type="ECO:0000313" key="2">
    <source>
        <dbReference type="EMBL" id="AXG06885.1"/>
    </source>
</evidence>
<protein>
    <submittedName>
        <fullName evidence="2">Uncharacterized protein</fullName>
    </submittedName>
</protein>
<dbReference type="Proteomes" id="UP000253273">
    <property type="component" value="Chromosome"/>
</dbReference>
<dbReference type="AlphaFoldDB" id="A0A345E3W3"/>
<feature type="compositionally biased region" description="Acidic residues" evidence="1">
    <location>
        <begin position="287"/>
        <end position="298"/>
    </location>
</feature>
<dbReference type="KEGG" id="haj:DU500_10835"/>
<accession>A0A345E3W3</accession>
<sequence length="298" mass="32711">MPNEQLRRLRRWIDAVLRGAASALELLADVVSDTEDVELHTVVTFRAIVDAVVPETPELDPEIGPEHVPGGLAVGLEEFAVTYVDDGFQLGLPYVGPRGNIPLADPIAQILDLAALRLVDRGANTGELDDDRPVSLLAPGEASPRVVRRAAGPFSKLSRRDRLRAIGLLDELELEINQFEDELFEFDGGLVGQLVVGFTEMIYYSEWQGYDEFTQPPSDRVHPNDAAAVQSWRQTGYPGFSDGYAALRGYLGSDDGSLGEGEVWTTVDESGSVRVAREPGSFRENDYDTSDYAEPYPE</sequence>
<feature type="compositionally biased region" description="Basic and acidic residues" evidence="1">
    <location>
        <begin position="275"/>
        <end position="286"/>
    </location>
</feature>
<reference evidence="2 3" key="1">
    <citation type="submission" date="2018-07" db="EMBL/GenBank/DDBJ databases">
        <title>Genome sequences of Haloplanus sp. CBA1113.</title>
        <authorList>
            <person name="Kim Y.B."/>
            <person name="Roh S.W."/>
        </authorList>
    </citation>
    <scope>NUCLEOTIDE SEQUENCE [LARGE SCALE GENOMIC DNA]</scope>
    <source>
        <strain evidence="2 3">CBA1113</strain>
    </source>
</reference>
<dbReference type="EMBL" id="CP031150">
    <property type="protein sequence ID" value="AXG06885.1"/>
    <property type="molecule type" value="Genomic_DNA"/>
</dbReference>
<evidence type="ECO:0000313" key="3">
    <source>
        <dbReference type="Proteomes" id="UP000253273"/>
    </source>
</evidence>
<dbReference type="OrthoDB" id="196713at2157"/>
<keyword evidence="3" id="KW-1185">Reference proteome</keyword>
<dbReference type="RefSeq" id="WP_114586019.1">
    <property type="nucleotide sequence ID" value="NZ_CP031150.1"/>
</dbReference>
<feature type="region of interest" description="Disordered" evidence="1">
    <location>
        <begin position="270"/>
        <end position="298"/>
    </location>
</feature>
<organism evidence="2 3">
    <name type="scientific">Haloplanus rubicundus</name>
    <dbReference type="NCBI Taxonomy" id="1547898"/>
    <lineage>
        <taxon>Archaea</taxon>
        <taxon>Methanobacteriati</taxon>
        <taxon>Methanobacteriota</taxon>
        <taxon>Stenosarchaea group</taxon>
        <taxon>Halobacteria</taxon>
        <taxon>Halobacteriales</taxon>
        <taxon>Haloferacaceae</taxon>
        <taxon>Haloplanus</taxon>
    </lineage>
</organism>
<dbReference type="GeneID" id="37283886"/>